<dbReference type="Proteomes" id="UP000011205">
    <property type="component" value="Unassembled WGS sequence"/>
</dbReference>
<dbReference type="PATRIC" id="fig|1160705.3.peg.11"/>
<evidence type="ECO:0000313" key="3">
    <source>
        <dbReference type="Proteomes" id="UP000011205"/>
    </source>
</evidence>
<evidence type="ECO:0000259" key="1">
    <source>
        <dbReference type="Pfam" id="PF06527"/>
    </source>
</evidence>
<dbReference type="AlphaFoldDB" id="L8PUC9"/>
<protein>
    <recommendedName>
        <fullName evidence="1">TniQ domain-containing protein</fullName>
    </recommendedName>
</protein>
<dbReference type="EMBL" id="AMLP01000001">
    <property type="protein sequence ID" value="ELS59017.1"/>
    <property type="molecule type" value="Genomic_DNA"/>
</dbReference>
<feature type="domain" description="TniQ" evidence="1">
    <location>
        <begin position="27"/>
        <end position="168"/>
    </location>
</feature>
<proteinExistence type="predicted"/>
<sequence length="358" mass="39148">MILGDGFGGRAAVLDDPGLYGPRWPLPLRVRPVAGESTGSFVNRLAHANGLSLAAFLDRVGQGEASAYPERVEKYPQSTEMYVNEAGLRYLAVLADRAAGLLQQDLPSLGAEHLLPGPDEAAEWRWRWEPVAAHLVRYCPLCADALGVGEAVWLMSPDSWQVCLRHGYWSDDSRGRGPDFVQLAELHEIVTAHQVRQELAERWGPAGEELFADAFQVAVYWWTRMPDTVCWVRRAWTAGLDAREMRAAPLVIYPETAELAGAMLDFERAGRRDTADRSLWLAGVEQLMAGWGVDVAEGRQALLVWLGRHRRRVPAPSGPAGGSGLLLGVGHSRIASGTGPVSQRACLPWQLGMAAADM</sequence>
<evidence type="ECO:0000313" key="2">
    <source>
        <dbReference type="EMBL" id="ELS59017.1"/>
    </source>
</evidence>
<reference evidence="2 3" key="1">
    <citation type="journal article" date="2013" name="Genome Announc.">
        <title>Draft Genome Sequence of Streptomyces viridochromogenes Strain Tu57, Producer of Avilamycin.</title>
        <authorList>
            <person name="Gruning B.A."/>
            <person name="Erxleben A."/>
            <person name="Hahnlein A."/>
            <person name="Gunther S."/>
        </authorList>
    </citation>
    <scope>NUCLEOTIDE SEQUENCE [LARGE SCALE GENOMIC DNA]</scope>
    <source>
        <strain evidence="2 3">Tue57</strain>
    </source>
</reference>
<dbReference type="Pfam" id="PF06527">
    <property type="entry name" value="TniQ"/>
    <property type="match status" value="1"/>
</dbReference>
<name>L8PUC9_STRVR</name>
<dbReference type="InterPro" id="IPR009492">
    <property type="entry name" value="TniQ"/>
</dbReference>
<gene>
    <name evidence="2" type="ORF">STVIR_0011</name>
</gene>
<organism evidence="2 3">
    <name type="scientific">Streptomyces viridochromogenes Tue57</name>
    <dbReference type="NCBI Taxonomy" id="1160705"/>
    <lineage>
        <taxon>Bacteria</taxon>
        <taxon>Bacillati</taxon>
        <taxon>Actinomycetota</taxon>
        <taxon>Actinomycetes</taxon>
        <taxon>Kitasatosporales</taxon>
        <taxon>Streptomycetaceae</taxon>
        <taxon>Streptomyces</taxon>
    </lineage>
</organism>
<accession>L8PUC9</accession>
<comment type="caution">
    <text evidence="2">The sequence shown here is derived from an EMBL/GenBank/DDBJ whole genome shotgun (WGS) entry which is preliminary data.</text>
</comment>